<sequence length="262" mass="28672">MDSQSDASWQTSAWWHDDISSSQLDNLWWAAAIQAPDAANGTAGNDFCLPAAIDSDPPSSFHGLDGPAGFSLPSETAITADSPSLFESIDDEDSMMMSSPLTPSISMAYPSPLASSESDNGASYDNSKTKTKSRRATSSKTRIGASAGKSSSKRKSSSSDSSSEPRLQRARTCHNVVEKNYRNRLNGQFELMLATLNKTRAREGEMESFDGDDRAPSKSAVLQLARERVISLEKENEQLRREVERLRDTSRLEFSYARTALI</sequence>
<dbReference type="EMBL" id="JAULSV010000002">
    <property type="protein sequence ID" value="KAK0651129.1"/>
    <property type="molecule type" value="Genomic_DNA"/>
</dbReference>
<feature type="region of interest" description="Disordered" evidence="2">
    <location>
        <begin position="56"/>
        <end position="75"/>
    </location>
</feature>
<accession>A0AA39YF01</accession>
<dbReference type="Proteomes" id="UP001174936">
    <property type="component" value="Unassembled WGS sequence"/>
</dbReference>
<keyword evidence="4" id="KW-1185">Reference proteome</keyword>
<evidence type="ECO:0000313" key="4">
    <source>
        <dbReference type="Proteomes" id="UP001174936"/>
    </source>
</evidence>
<reference evidence="3" key="1">
    <citation type="submission" date="2023-06" db="EMBL/GenBank/DDBJ databases">
        <title>Genome-scale phylogeny and comparative genomics of the fungal order Sordariales.</title>
        <authorList>
            <consortium name="Lawrence Berkeley National Laboratory"/>
            <person name="Hensen N."/>
            <person name="Bonometti L."/>
            <person name="Westerberg I."/>
            <person name="Brannstrom I.O."/>
            <person name="Guillou S."/>
            <person name="Cros-Aarteil S."/>
            <person name="Calhoun S."/>
            <person name="Haridas S."/>
            <person name="Kuo A."/>
            <person name="Mondo S."/>
            <person name="Pangilinan J."/>
            <person name="Riley R."/>
            <person name="Labutti K."/>
            <person name="Andreopoulos B."/>
            <person name="Lipzen A."/>
            <person name="Chen C."/>
            <person name="Yanf M."/>
            <person name="Daum C."/>
            <person name="Ng V."/>
            <person name="Clum A."/>
            <person name="Steindorff A."/>
            <person name="Ohm R."/>
            <person name="Martin F."/>
            <person name="Silar P."/>
            <person name="Natvig D."/>
            <person name="Lalanne C."/>
            <person name="Gautier V."/>
            <person name="Ament-Velasquez S.L."/>
            <person name="Kruys A."/>
            <person name="Hutchinson M.I."/>
            <person name="Powell A.J."/>
            <person name="Barry K."/>
            <person name="Miller A.N."/>
            <person name="Grigoriev I.V."/>
            <person name="Debuchy R."/>
            <person name="Gladieux P."/>
            <person name="Thoren M.H."/>
            <person name="Johannesson H."/>
        </authorList>
    </citation>
    <scope>NUCLEOTIDE SEQUENCE</scope>
    <source>
        <strain evidence="3">SMH2532-1</strain>
    </source>
</reference>
<gene>
    <name evidence="3" type="ORF">B0T16DRAFT_73492</name>
</gene>
<evidence type="ECO:0008006" key="5">
    <source>
        <dbReference type="Google" id="ProtNLM"/>
    </source>
</evidence>
<dbReference type="SUPFAM" id="SSF47459">
    <property type="entry name" value="HLH, helix-loop-helix DNA-binding domain"/>
    <property type="match status" value="1"/>
</dbReference>
<feature type="compositionally biased region" description="Polar residues" evidence="2">
    <location>
        <begin position="113"/>
        <end position="126"/>
    </location>
</feature>
<name>A0AA39YF01_9PEZI</name>
<dbReference type="InterPro" id="IPR052099">
    <property type="entry name" value="Regulatory_TF_Diverse"/>
</dbReference>
<protein>
    <recommendedName>
        <fullName evidence="5">BHLH domain-containing protein</fullName>
    </recommendedName>
</protein>
<dbReference type="PANTHER" id="PTHR47336">
    <property type="entry name" value="TRANSCRIPTION FACTOR HMS1-RELATED"/>
    <property type="match status" value="1"/>
</dbReference>
<dbReference type="GO" id="GO:0046983">
    <property type="term" value="F:protein dimerization activity"/>
    <property type="evidence" value="ECO:0007669"/>
    <property type="project" value="InterPro"/>
</dbReference>
<keyword evidence="1" id="KW-0175">Coiled coil</keyword>
<dbReference type="InterPro" id="IPR036638">
    <property type="entry name" value="HLH_DNA-bd_sf"/>
</dbReference>
<dbReference type="PANTHER" id="PTHR47336:SF2">
    <property type="entry name" value="TRANSCRIPTION FACTOR HMS1-RELATED"/>
    <property type="match status" value="1"/>
</dbReference>
<feature type="coiled-coil region" evidence="1">
    <location>
        <begin position="222"/>
        <end position="252"/>
    </location>
</feature>
<comment type="caution">
    <text evidence="3">The sequence shown here is derived from an EMBL/GenBank/DDBJ whole genome shotgun (WGS) entry which is preliminary data.</text>
</comment>
<dbReference type="Gene3D" id="4.10.280.10">
    <property type="entry name" value="Helix-loop-helix DNA-binding domain"/>
    <property type="match status" value="1"/>
</dbReference>
<feature type="region of interest" description="Disordered" evidence="2">
    <location>
        <begin position="94"/>
        <end position="172"/>
    </location>
</feature>
<proteinExistence type="predicted"/>
<dbReference type="AlphaFoldDB" id="A0AA39YF01"/>
<organism evidence="3 4">
    <name type="scientific">Cercophora newfieldiana</name>
    <dbReference type="NCBI Taxonomy" id="92897"/>
    <lineage>
        <taxon>Eukaryota</taxon>
        <taxon>Fungi</taxon>
        <taxon>Dikarya</taxon>
        <taxon>Ascomycota</taxon>
        <taxon>Pezizomycotina</taxon>
        <taxon>Sordariomycetes</taxon>
        <taxon>Sordariomycetidae</taxon>
        <taxon>Sordariales</taxon>
        <taxon>Lasiosphaeriaceae</taxon>
        <taxon>Cercophora</taxon>
    </lineage>
</organism>
<evidence type="ECO:0000256" key="2">
    <source>
        <dbReference type="SAM" id="MobiDB-lite"/>
    </source>
</evidence>
<evidence type="ECO:0000313" key="3">
    <source>
        <dbReference type="EMBL" id="KAK0651129.1"/>
    </source>
</evidence>
<evidence type="ECO:0000256" key="1">
    <source>
        <dbReference type="SAM" id="Coils"/>
    </source>
</evidence>